<dbReference type="InParanoid" id="A0A672FA72"/>
<dbReference type="FunFam" id="3.30.420.10:FF:000063">
    <property type="entry name" value="Retrovirus-related Pol polyprotein from transposon 297-like Protein"/>
    <property type="match status" value="1"/>
</dbReference>
<dbReference type="Pfam" id="PF00665">
    <property type="entry name" value="rve"/>
    <property type="match status" value="1"/>
</dbReference>
<keyword evidence="4" id="KW-1185">Reference proteome</keyword>
<dbReference type="SUPFAM" id="SSF53098">
    <property type="entry name" value="Ribonuclease H-like"/>
    <property type="match status" value="1"/>
</dbReference>
<dbReference type="InterPro" id="IPR036397">
    <property type="entry name" value="RNaseH_sf"/>
</dbReference>
<dbReference type="Pfam" id="PF17921">
    <property type="entry name" value="Integrase_H2C2"/>
    <property type="match status" value="1"/>
</dbReference>
<dbReference type="PROSITE" id="PS50994">
    <property type="entry name" value="INTEGRASE"/>
    <property type="match status" value="1"/>
</dbReference>
<dbReference type="Gene3D" id="3.30.420.10">
    <property type="entry name" value="Ribonuclease H-like superfamily/Ribonuclease H"/>
    <property type="match status" value="1"/>
</dbReference>
<accession>A0A672FA72</accession>
<protein>
    <recommendedName>
        <fullName evidence="1">Gypsy retrotransposon integrase-like protein 1</fullName>
    </recommendedName>
</protein>
<reference evidence="3" key="2">
    <citation type="submission" date="2025-08" db="UniProtKB">
        <authorList>
            <consortium name="Ensembl"/>
        </authorList>
    </citation>
    <scope>IDENTIFICATION</scope>
</reference>
<dbReference type="OMA" id="HYICTAY"/>
<reference evidence="3" key="3">
    <citation type="submission" date="2025-09" db="UniProtKB">
        <authorList>
            <consortium name="Ensembl"/>
        </authorList>
    </citation>
    <scope>IDENTIFICATION</scope>
</reference>
<dbReference type="PANTHER" id="PTHR37984:SF15">
    <property type="entry name" value="INTEGRASE CATALYTIC DOMAIN-CONTAINING PROTEIN"/>
    <property type="match status" value="1"/>
</dbReference>
<name>A0A672FA72_SALFA</name>
<dbReference type="InterPro" id="IPR041588">
    <property type="entry name" value="Integrase_H2C2"/>
</dbReference>
<dbReference type="PANTHER" id="PTHR37984">
    <property type="entry name" value="PROTEIN CBG26694"/>
    <property type="match status" value="1"/>
</dbReference>
<dbReference type="Ensembl" id="ENSSFAT00005004034.1">
    <property type="protein sequence ID" value="ENSSFAP00005003766.1"/>
    <property type="gene ID" value="ENSSFAG00005002572.1"/>
</dbReference>
<dbReference type="InterPro" id="IPR012337">
    <property type="entry name" value="RNaseH-like_sf"/>
</dbReference>
<dbReference type="Gene3D" id="1.10.340.70">
    <property type="match status" value="1"/>
</dbReference>
<organism evidence="3 4">
    <name type="scientific">Salarias fasciatus</name>
    <name type="common">Jewelled blenny</name>
    <name type="synonym">Blennius fasciatus</name>
    <dbReference type="NCBI Taxonomy" id="181472"/>
    <lineage>
        <taxon>Eukaryota</taxon>
        <taxon>Metazoa</taxon>
        <taxon>Chordata</taxon>
        <taxon>Craniata</taxon>
        <taxon>Vertebrata</taxon>
        <taxon>Euteleostomi</taxon>
        <taxon>Actinopterygii</taxon>
        <taxon>Neopterygii</taxon>
        <taxon>Teleostei</taxon>
        <taxon>Neoteleostei</taxon>
        <taxon>Acanthomorphata</taxon>
        <taxon>Ovalentaria</taxon>
        <taxon>Blenniimorphae</taxon>
        <taxon>Blenniiformes</taxon>
        <taxon>Blennioidei</taxon>
        <taxon>Blenniidae</taxon>
        <taxon>Salariinae</taxon>
        <taxon>Salarias</taxon>
    </lineage>
</organism>
<dbReference type="Proteomes" id="UP000472267">
    <property type="component" value="Chromosome 7"/>
</dbReference>
<proteinExistence type="predicted"/>
<dbReference type="InterPro" id="IPR001584">
    <property type="entry name" value="Integrase_cat-core"/>
</dbReference>
<evidence type="ECO:0000313" key="3">
    <source>
        <dbReference type="Ensembl" id="ENSSFAP00005003766.1"/>
    </source>
</evidence>
<sequence length="393" mass="44076">MLHTPLQAAVSLSDLQTASAQDPVLQQLCTYIRSGWPARVSEDLAPFHRVRNDLSCWNDVCVARGLCTVIPRALRERVLTMVHDGHLGIVRVKQRCRGLVWWPSIDRDIEDLVRDCAACLTSGKTGPPPSPPLQPVPWPQTPWTHIQVDVCGELHGTPHHQRFLLVAYDLHSKWPEVLPAGSVTTTVVIGFLSSLFARWGVPDAITTDNGPQFISTDFAAFMEGRRIKHIRTALYHPQANDGVERFNQTLKNGLRAHMADGLPFSDSLQSTLMHYRATPHSTTGSSPALLMLGRELQLPLDRLRRPGSNVPAVATSTRGRVAEQQRRMKQRFDKEHRARHPALAVSDWVRVRRPTRSHKLLSFWSTPLQVAAQLGPATFRLADGSRWHASRLR</sequence>
<evidence type="ECO:0000313" key="4">
    <source>
        <dbReference type="Proteomes" id="UP000472267"/>
    </source>
</evidence>
<evidence type="ECO:0000256" key="1">
    <source>
        <dbReference type="ARBA" id="ARBA00039658"/>
    </source>
</evidence>
<dbReference type="GO" id="GO:0015074">
    <property type="term" value="P:DNA integration"/>
    <property type="evidence" value="ECO:0007669"/>
    <property type="project" value="InterPro"/>
</dbReference>
<dbReference type="AlphaFoldDB" id="A0A672FA72"/>
<dbReference type="FunFam" id="1.10.340.70:FF:000003">
    <property type="entry name" value="Protein CBG25708"/>
    <property type="match status" value="1"/>
</dbReference>
<evidence type="ECO:0000259" key="2">
    <source>
        <dbReference type="PROSITE" id="PS50994"/>
    </source>
</evidence>
<feature type="domain" description="Integrase catalytic" evidence="2">
    <location>
        <begin position="138"/>
        <end position="295"/>
    </location>
</feature>
<reference evidence="3" key="1">
    <citation type="submission" date="2019-06" db="EMBL/GenBank/DDBJ databases">
        <authorList>
            <consortium name="Wellcome Sanger Institute Data Sharing"/>
        </authorList>
    </citation>
    <scope>NUCLEOTIDE SEQUENCE [LARGE SCALE GENOMIC DNA]</scope>
</reference>
<dbReference type="InterPro" id="IPR050951">
    <property type="entry name" value="Retrovirus_Pol_polyprotein"/>
</dbReference>
<dbReference type="GO" id="GO:0003676">
    <property type="term" value="F:nucleic acid binding"/>
    <property type="evidence" value="ECO:0007669"/>
    <property type="project" value="InterPro"/>
</dbReference>